<dbReference type="GO" id="GO:0036503">
    <property type="term" value="P:ERAD pathway"/>
    <property type="evidence" value="ECO:0007669"/>
    <property type="project" value="TreeGrafter"/>
</dbReference>
<keyword evidence="4" id="KW-0647">Proteasome</keyword>
<dbReference type="eggNOG" id="KOG0915">
    <property type="taxonomic scope" value="Eukaryota"/>
</dbReference>
<keyword evidence="3" id="KW-0677">Repeat</keyword>
<feature type="domain" description="Proteasome component Ecm29 N-terminal" evidence="6">
    <location>
        <begin position="11"/>
        <end position="512"/>
    </location>
</feature>
<dbReference type="EMBL" id="AGSI01000012">
    <property type="protein sequence ID" value="EIE21301.1"/>
    <property type="molecule type" value="Genomic_DNA"/>
</dbReference>
<evidence type="ECO:0000259" key="6">
    <source>
        <dbReference type="Pfam" id="PF13001"/>
    </source>
</evidence>
<protein>
    <submittedName>
        <fullName evidence="9">ARM repeat-containing protein</fullName>
    </submittedName>
</protein>
<dbReference type="GO" id="GO:0005737">
    <property type="term" value="C:cytoplasm"/>
    <property type="evidence" value="ECO:0007669"/>
    <property type="project" value="UniProtKB-SubCell"/>
</dbReference>
<evidence type="ECO:0000256" key="1">
    <source>
        <dbReference type="ARBA" id="ARBA00004496"/>
    </source>
</evidence>
<evidence type="ECO:0000256" key="3">
    <source>
        <dbReference type="ARBA" id="ARBA00022737"/>
    </source>
</evidence>
<name>I0YSD2_COCSC</name>
<dbReference type="GeneID" id="17039713"/>
<dbReference type="InterPro" id="IPR024372">
    <property type="entry name" value="Ecm29_N"/>
</dbReference>
<gene>
    <name evidence="9" type="ORF">COCSUDRAFT_48054</name>
</gene>
<feature type="region of interest" description="Disordered" evidence="5">
    <location>
        <begin position="858"/>
        <end position="879"/>
    </location>
</feature>
<dbReference type="Gene3D" id="1.25.10.10">
    <property type="entry name" value="Leucine-rich Repeat Variant"/>
    <property type="match status" value="3"/>
</dbReference>
<keyword evidence="10" id="KW-1185">Reference proteome</keyword>
<evidence type="ECO:0000256" key="2">
    <source>
        <dbReference type="ARBA" id="ARBA00022490"/>
    </source>
</evidence>
<dbReference type="InterPro" id="IPR055444">
    <property type="entry name" value="ARM_ECM29"/>
</dbReference>
<feature type="compositionally biased region" description="Polar residues" evidence="5">
    <location>
        <begin position="868"/>
        <end position="877"/>
    </location>
</feature>
<dbReference type="RefSeq" id="XP_005645845.1">
    <property type="nucleotide sequence ID" value="XM_005645788.1"/>
</dbReference>
<proteinExistence type="predicted"/>
<evidence type="ECO:0000259" key="8">
    <source>
        <dbReference type="Pfam" id="PF24492"/>
    </source>
</evidence>
<comment type="subcellular location">
    <subcellularLocation>
        <location evidence="1">Cytoplasm</location>
    </subcellularLocation>
</comment>
<dbReference type="PANTHER" id="PTHR23346:SF19">
    <property type="entry name" value="PROTEASOME ADAPTER AND SCAFFOLD PROTEIN ECM29"/>
    <property type="match status" value="1"/>
</dbReference>
<comment type="caution">
    <text evidence="9">The sequence shown here is derived from an EMBL/GenBank/DDBJ whole genome shotgun (WGS) entry which is preliminary data.</text>
</comment>
<dbReference type="Pfam" id="PF23702">
    <property type="entry name" value="ARM_ECM29"/>
    <property type="match status" value="1"/>
</dbReference>
<reference evidence="9 10" key="1">
    <citation type="journal article" date="2012" name="Genome Biol.">
        <title>The genome of the polar eukaryotic microalga coccomyxa subellipsoidea reveals traits of cold adaptation.</title>
        <authorList>
            <person name="Blanc G."/>
            <person name="Agarkova I."/>
            <person name="Grimwood J."/>
            <person name="Kuo A."/>
            <person name="Brueggeman A."/>
            <person name="Dunigan D."/>
            <person name="Gurnon J."/>
            <person name="Ladunga I."/>
            <person name="Lindquist E."/>
            <person name="Lucas S."/>
            <person name="Pangilinan J."/>
            <person name="Proschold T."/>
            <person name="Salamov A."/>
            <person name="Schmutz J."/>
            <person name="Weeks D."/>
            <person name="Yamada T."/>
            <person name="Claverie J.M."/>
            <person name="Grigoriev I."/>
            <person name="Van Etten J."/>
            <person name="Lomsadze A."/>
            <person name="Borodovsky M."/>
        </authorList>
    </citation>
    <scope>NUCLEOTIDE SEQUENCE [LARGE SCALE GENOMIC DNA]</scope>
    <source>
        <strain evidence="9 10">C-169</strain>
    </source>
</reference>
<sequence length="1792" mass="190865">MASFETEIASLDRVLTRLALTEEAQLEKVLSKLLPVVIDQLKSPHDQTRKKVLELLSHVNKRVKGHNEILLPLEALLALYNAPASGPLVRNFALVYVEMAFERASAEERGALVGELLRGISGRSAQHQEMLLRMAATGLAHLSSPPPAHKLGTEQEFSARYPFLASPGDRQAFLDFALKVLLYQPPVAARVVPSQPAGRPQRAAGPSLDWLLNESPDVAERTLTNMKLGILNFTTAAGIAPGEVVIHYLVASVDPQDAVARRGEELSRKRCATDGMRPPVNLEDKSLLQRMFLLFHGSKPSAQEASSERQIMSASPAVRARLVGLFSRSIAAASIFPDNLRTVFACVYDPTAQRLRQPGMEFAVWIFKHAEAAPLQAAAPPLLRGLLHLLDDEELAGTDAPSSALRGFTYQAIGQLATRAPALFRSDAAVASRFFSALSTEKAGVRAALQEAISALATAHCGCSGEAAQQVEALLLDAVKAEEEAARLCAAQWAQRLFPFDHVPARYVCVLAAGDTKLEVREAGLAGLQEPKAQPGEASQQNSVVTYPEPSAVVDYFRDRIPRMRSAAESTKPLAMPHRAFLALIDFLRRCRKSTGSKNDASSVALPEVYLGLLEHALVRDSPSELHAAALEAVLEVAAADPPAFAGHYRHRVTWLQGFLGHVDAAVRDLAARLLGIVAMALSRDAVLTLLSSLLVPLEKTEGKAAKFEEVEGAVSASGYVLAQCLTGVPMVPENELQKVAVAIFAVMVAPKADHAATAALSMGHAGLRVPLLAMAPPAATAAGFLCNGDSSSDVLSGVLEAIIKTSTIKSEALHFAVGEALCFAFGGLSVNADAVLYTNYQSLAEIEKAAEAEKAASSSAAEPMQVDGQQEASSVSPERGQIQEQILERILGQLIYDPTEGVRAAACVWLVSLCRFTGRQPRLLARLTDIQEAFSSLLGDSSEIAQEMASQGLSVIYQLGDAEAREKLLSSLMGTLQGGPRKRRAVKLTGESKVFEEGQLGEAPGGGSLATYRELCALATEMGQPDLLVRFMDLANHASAMASTRGAAYGFASIAKLAGEQLQPYIAVLVPKLYRYQYDPNPRVRDAMTHIWRALVDDPKQALDLHFAAVVRELLKDMGGRLWRNREAACSALADLLQGRRWPEVKDLLEEMWVMVLRASDDIKDSVRTAAGGALRTLRSVTLRLADPAATSPADAAAAVALMLPFLLQTGVGSSVKEVQALSLITIAKMVEKGGAEHIRPQLARLVPAMLESLSGMEDTRLNYVEQHAERIGLDSGRLENLRVAASKSSPMSDTLDLCARYSDAASLEALVPALCQLLKRGVGVNTRVGSARFVASLATRMGSDIRPHTGTLLKAVLGAARNERSTAVRRSYAQAAATIVKYAAETRAAKFVAEATALYTEPGDREARQLAGLLLRELVRGAPDTFSAHAAAALPLAFVACQDEDADVAALWKEVWEEGTGSAAAAVRLYMPEIVPLICDGLASQQWGRKSGSAKSVASLVELGGAGTLTAHAAKLGDQLMQELPGRLWEGKETVLEALGALVAAEPAAFQAPDAVITALLGAVDRKKAAFQTAALAALQKVLAALPSDHLSQVAPPLLAIVEQHKAAASTPKPKGNDGDEEAPAAKPAPLADTVQCLVAAWQHSTLPSILAHGTSVADAVLLALSPERPWAQRAMVLPLVSDYVAQLSSVSRQQQVSEAGSIKAEVHNLLVFLLPGVLDCTKEARISQLRIAALDALSSIVKAASDAGVDASVIQNPSVNVLDELLKNEKNAIVLGKAQSLRSGLNTSK</sequence>
<accession>I0YSD2</accession>
<organism evidence="9 10">
    <name type="scientific">Coccomyxa subellipsoidea (strain C-169)</name>
    <name type="common">Green microalga</name>
    <dbReference type="NCBI Taxonomy" id="574566"/>
    <lineage>
        <taxon>Eukaryota</taxon>
        <taxon>Viridiplantae</taxon>
        <taxon>Chlorophyta</taxon>
        <taxon>core chlorophytes</taxon>
        <taxon>Trebouxiophyceae</taxon>
        <taxon>Trebouxiophyceae incertae sedis</taxon>
        <taxon>Coccomyxaceae</taxon>
        <taxon>Coccomyxa</taxon>
        <taxon>Coccomyxa subellipsoidea</taxon>
    </lineage>
</organism>
<dbReference type="PANTHER" id="PTHR23346">
    <property type="entry name" value="TRANSLATIONAL ACTIVATOR GCN1-RELATED"/>
    <property type="match status" value="1"/>
</dbReference>
<dbReference type="STRING" id="574566.I0YSD2"/>
<evidence type="ECO:0000256" key="4">
    <source>
        <dbReference type="ARBA" id="ARBA00022942"/>
    </source>
</evidence>
<evidence type="ECO:0000259" key="7">
    <source>
        <dbReference type="Pfam" id="PF23702"/>
    </source>
</evidence>
<dbReference type="InterPro" id="IPR055443">
    <property type="entry name" value="HEAT_ECM29"/>
</dbReference>
<dbReference type="Pfam" id="PF24492">
    <property type="entry name" value="HEAT_ECM29"/>
    <property type="match status" value="1"/>
</dbReference>
<dbReference type="GO" id="GO:0005634">
    <property type="term" value="C:nucleus"/>
    <property type="evidence" value="ECO:0007669"/>
    <property type="project" value="TreeGrafter"/>
</dbReference>
<dbReference type="Proteomes" id="UP000007264">
    <property type="component" value="Unassembled WGS sequence"/>
</dbReference>
<feature type="domain" description="ECM29 ARM-like repeats" evidence="7">
    <location>
        <begin position="608"/>
        <end position="726"/>
    </location>
</feature>
<dbReference type="InterPro" id="IPR011989">
    <property type="entry name" value="ARM-like"/>
</dbReference>
<dbReference type="GO" id="GO:0000502">
    <property type="term" value="C:proteasome complex"/>
    <property type="evidence" value="ECO:0007669"/>
    <property type="project" value="UniProtKB-KW"/>
</dbReference>
<dbReference type="OrthoDB" id="16066at2759"/>
<dbReference type="KEGG" id="csl:COCSUDRAFT_48054"/>
<dbReference type="InterPro" id="IPR016024">
    <property type="entry name" value="ARM-type_fold"/>
</dbReference>
<dbReference type="SUPFAM" id="SSF48371">
    <property type="entry name" value="ARM repeat"/>
    <property type="match status" value="3"/>
</dbReference>
<evidence type="ECO:0000313" key="10">
    <source>
        <dbReference type="Proteomes" id="UP000007264"/>
    </source>
</evidence>
<feature type="region of interest" description="Disordered" evidence="5">
    <location>
        <begin position="1607"/>
        <end position="1629"/>
    </location>
</feature>
<dbReference type="GO" id="GO:0060090">
    <property type="term" value="F:molecular adaptor activity"/>
    <property type="evidence" value="ECO:0007669"/>
    <property type="project" value="InterPro"/>
</dbReference>
<dbReference type="Pfam" id="PF13001">
    <property type="entry name" value="ECM29_N"/>
    <property type="match status" value="1"/>
</dbReference>
<feature type="domain" description="Proteasome adapter and scaffold protein ECM29 HEAT-repeat" evidence="8">
    <location>
        <begin position="1240"/>
        <end position="1401"/>
    </location>
</feature>
<evidence type="ECO:0000313" key="9">
    <source>
        <dbReference type="EMBL" id="EIE21301.1"/>
    </source>
</evidence>
<keyword evidence="2" id="KW-0963">Cytoplasm</keyword>
<evidence type="ECO:0000256" key="5">
    <source>
        <dbReference type="SAM" id="MobiDB-lite"/>
    </source>
</evidence>
<dbReference type="GO" id="GO:0043248">
    <property type="term" value="P:proteasome assembly"/>
    <property type="evidence" value="ECO:0007669"/>
    <property type="project" value="InterPro"/>
</dbReference>